<evidence type="ECO:0000256" key="1">
    <source>
        <dbReference type="SAM" id="Phobius"/>
    </source>
</evidence>
<comment type="caution">
    <text evidence="2">The sequence shown here is derived from an EMBL/GenBank/DDBJ whole genome shotgun (WGS) entry which is preliminary data.</text>
</comment>
<sequence length="53" mass="6145">MVRFIAFILSGLFCVAVTVVVLVQVRQHHGPWLNIAADIREKYRNHVRRGMNI</sequence>
<keyword evidence="1" id="KW-1133">Transmembrane helix</keyword>
<keyword evidence="1" id="KW-0812">Transmembrane</keyword>
<dbReference type="AlphaFoldDB" id="A0A560G5L8"/>
<proteinExistence type="predicted"/>
<evidence type="ECO:0000313" key="3">
    <source>
        <dbReference type="Proteomes" id="UP000316545"/>
    </source>
</evidence>
<protein>
    <submittedName>
        <fullName evidence="2">Uncharacterized protein</fullName>
    </submittedName>
</protein>
<gene>
    <name evidence="2" type="ORF">FBZ88_104205</name>
</gene>
<dbReference type="Proteomes" id="UP000316545">
    <property type="component" value="Unassembled WGS sequence"/>
</dbReference>
<name>A0A560G5L8_9PROT</name>
<feature type="transmembrane region" description="Helical" evidence="1">
    <location>
        <begin position="6"/>
        <end position="25"/>
    </location>
</feature>
<dbReference type="RefSeq" id="WP_186464269.1">
    <property type="nucleotide sequence ID" value="NZ_VITO01000004.1"/>
</dbReference>
<keyword evidence="3" id="KW-1185">Reference proteome</keyword>
<keyword evidence="1" id="KW-0472">Membrane</keyword>
<accession>A0A560G5L8</accession>
<reference evidence="2 3" key="1">
    <citation type="submission" date="2019-06" db="EMBL/GenBank/DDBJ databases">
        <title>Genomic Encyclopedia of Type Strains, Phase IV (KMG-V): Genome sequencing to study the core and pangenomes of soil and plant-associated prokaryotes.</title>
        <authorList>
            <person name="Whitman W."/>
        </authorList>
    </citation>
    <scope>NUCLEOTIDE SEQUENCE [LARGE SCALE GENOMIC DNA]</scope>
    <source>
        <strain evidence="2 3">BR 11865</strain>
    </source>
</reference>
<evidence type="ECO:0000313" key="2">
    <source>
        <dbReference type="EMBL" id="TWB29040.1"/>
    </source>
</evidence>
<dbReference type="EMBL" id="VITO01000004">
    <property type="protein sequence ID" value="TWB29040.1"/>
    <property type="molecule type" value="Genomic_DNA"/>
</dbReference>
<organism evidence="2 3">
    <name type="scientific">Nitrospirillum amazonense</name>
    <dbReference type="NCBI Taxonomy" id="28077"/>
    <lineage>
        <taxon>Bacteria</taxon>
        <taxon>Pseudomonadati</taxon>
        <taxon>Pseudomonadota</taxon>
        <taxon>Alphaproteobacteria</taxon>
        <taxon>Rhodospirillales</taxon>
        <taxon>Azospirillaceae</taxon>
        <taxon>Nitrospirillum</taxon>
    </lineage>
</organism>